<comment type="subcellular location">
    <subcellularLocation>
        <location evidence="3">Cell membrane</location>
    </subcellularLocation>
    <subcellularLocation>
        <location evidence="2">Membrane</location>
        <topology evidence="2">Multi-pass membrane protein</topology>
    </subcellularLocation>
</comment>
<dbReference type="Pfam" id="PF13185">
    <property type="entry name" value="GAF_2"/>
    <property type="match status" value="1"/>
</dbReference>
<dbReference type="Gene3D" id="3.30.450.20">
    <property type="entry name" value="PAS domain"/>
    <property type="match status" value="3"/>
</dbReference>
<keyword evidence="5" id="KW-0597">Phosphoprotein</keyword>
<dbReference type="PROSITE" id="PS50112">
    <property type="entry name" value="PAS"/>
    <property type="match status" value="3"/>
</dbReference>
<name>A0ABV8IEE3_9ACTN</name>
<keyword evidence="9" id="KW-0418">Kinase</keyword>
<dbReference type="Pfam" id="PF08448">
    <property type="entry name" value="PAS_4"/>
    <property type="match status" value="1"/>
</dbReference>
<dbReference type="InterPro" id="IPR029016">
    <property type="entry name" value="GAF-like_dom_sf"/>
</dbReference>
<dbReference type="SUPFAM" id="SSF47384">
    <property type="entry name" value="Homodimeric domain of signal transducing histidine kinase"/>
    <property type="match status" value="1"/>
</dbReference>
<evidence type="ECO:0000256" key="3">
    <source>
        <dbReference type="ARBA" id="ARBA00004236"/>
    </source>
</evidence>
<dbReference type="SMART" id="SM00387">
    <property type="entry name" value="HATPase_c"/>
    <property type="match status" value="1"/>
</dbReference>
<feature type="domain" description="PAS" evidence="16">
    <location>
        <begin position="618"/>
        <end position="693"/>
    </location>
</feature>
<accession>A0ABV8IEE3</accession>
<dbReference type="InterPro" id="IPR005467">
    <property type="entry name" value="His_kinase_dom"/>
</dbReference>
<dbReference type="CDD" id="cd00082">
    <property type="entry name" value="HisKA"/>
    <property type="match status" value="1"/>
</dbReference>
<dbReference type="Pfam" id="PF01590">
    <property type="entry name" value="GAF"/>
    <property type="match status" value="1"/>
</dbReference>
<evidence type="ECO:0000256" key="4">
    <source>
        <dbReference type="ARBA" id="ARBA00012438"/>
    </source>
</evidence>
<keyword evidence="10" id="KW-0067">ATP-binding</keyword>
<organism evidence="18 19">
    <name type="scientific">Planomonospora corallina</name>
    <dbReference type="NCBI Taxonomy" id="1806052"/>
    <lineage>
        <taxon>Bacteria</taxon>
        <taxon>Bacillati</taxon>
        <taxon>Actinomycetota</taxon>
        <taxon>Actinomycetes</taxon>
        <taxon>Streptosporangiales</taxon>
        <taxon>Streptosporangiaceae</taxon>
        <taxon>Planomonospora</taxon>
    </lineage>
</organism>
<keyword evidence="6" id="KW-0808">Transferase</keyword>
<dbReference type="SMART" id="SM00065">
    <property type="entry name" value="GAF"/>
    <property type="match status" value="2"/>
</dbReference>
<evidence type="ECO:0000256" key="6">
    <source>
        <dbReference type="ARBA" id="ARBA00022679"/>
    </source>
</evidence>
<dbReference type="CDD" id="cd00130">
    <property type="entry name" value="PAS"/>
    <property type="match status" value="2"/>
</dbReference>
<dbReference type="SMART" id="SM00388">
    <property type="entry name" value="HisKA"/>
    <property type="match status" value="1"/>
</dbReference>
<feature type="domain" description="PAS" evidence="16">
    <location>
        <begin position="315"/>
        <end position="391"/>
    </location>
</feature>
<keyword evidence="7" id="KW-0812">Transmembrane</keyword>
<dbReference type="InterPro" id="IPR050351">
    <property type="entry name" value="BphY/WalK/GraS-like"/>
</dbReference>
<dbReference type="PANTHER" id="PTHR42878:SF7">
    <property type="entry name" value="SENSOR HISTIDINE KINASE GLRK"/>
    <property type="match status" value="1"/>
</dbReference>
<comment type="catalytic activity">
    <reaction evidence="1">
        <text>ATP + protein L-histidine = ADP + protein N-phospho-L-histidine.</text>
        <dbReference type="EC" id="2.7.13.3"/>
    </reaction>
</comment>
<dbReference type="InterPro" id="IPR035965">
    <property type="entry name" value="PAS-like_dom_sf"/>
</dbReference>
<evidence type="ECO:0000259" key="15">
    <source>
        <dbReference type="PROSITE" id="PS50109"/>
    </source>
</evidence>
<evidence type="ECO:0000256" key="11">
    <source>
        <dbReference type="ARBA" id="ARBA00022989"/>
    </source>
</evidence>
<dbReference type="PRINTS" id="PR00344">
    <property type="entry name" value="BCTRLSENSOR"/>
</dbReference>
<feature type="domain" description="PAS" evidence="16">
    <location>
        <begin position="186"/>
        <end position="257"/>
    </location>
</feature>
<dbReference type="InterPro" id="IPR003661">
    <property type="entry name" value="HisK_dim/P_dom"/>
</dbReference>
<evidence type="ECO:0000256" key="2">
    <source>
        <dbReference type="ARBA" id="ARBA00004141"/>
    </source>
</evidence>
<dbReference type="EMBL" id="JBHSBM010000043">
    <property type="protein sequence ID" value="MFC4062417.1"/>
    <property type="molecule type" value="Genomic_DNA"/>
</dbReference>
<dbReference type="InterPro" id="IPR013767">
    <property type="entry name" value="PAS_fold"/>
</dbReference>
<evidence type="ECO:0000256" key="12">
    <source>
        <dbReference type="ARBA" id="ARBA00023012"/>
    </source>
</evidence>
<dbReference type="Proteomes" id="UP001595850">
    <property type="component" value="Unassembled WGS sequence"/>
</dbReference>
<dbReference type="SUPFAM" id="SSF55874">
    <property type="entry name" value="ATPase domain of HSP90 chaperone/DNA topoisomerase II/histidine kinase"/>
    <property type="match status" value="1"/>
</dbReference>
<keyword evidence="8" id="KW-0547">Nucleotide-binding</keyword>
<evidence type="ECO:0000259" key="16">
    <source>
        <dbReference type="PROSITE" id="PS50112"/>
    </source>
</evidence>
<evidence type="ECO:0000256" key="14">
    <source>
        <dbReference type="ARBA" id="ARBA00039401"/>
    </source>
</evidence>
<proteinExistence type="predicted"/>
<dbReference type="Pfam" id="PF00512">
    <property type="entry name" value="HisKA"/>
    <property type="match status" value="1"/>
</dbReference>
<evidence type="ECO:0000256" key="5">
    <source>
        <dbReference type="ARBA" id="ARBA00022553"/>
    </source>
</evidence>
<evidence type="ECO:0000259" key="17">
    <source>
        <dbReference type="PROSITE" id="PS50113"/>
    </source>
</evidence>
<dbReference type="PROSITE" id="PS50109">
    <property type="entry name" value="HIS_KIN"/>
    <property type="match status" value="1"/>
</dbReference>
<dbReference type="InterPro" id="IPR001610">
    <property type="entry name" value="PAC"/>
</dbReference>
<dbReference type="SMART" id="SM00091">
    <property type="entry name" value="PAS"/>
    <property type="match status" value="3"/>
</dbReference>
<comment type="caution">
    <text evidence="18">The sequence shown here is derived from an EMBL/GenBank/DDBJ whole genome shotgun (WGS) entry which is preliminary data.</text>
</comment>
<dbReference type="PANTHER" id="PTHR42878">
    <property type="entry name" value="TWO-COMPONENT HISTIDINE KINASE"/>
    <property type="match status" value="1"/>
</dbReference>
<evidence type="ECO:0000256" key="1">
    <source>
        <dbReference type="ARBA" id="ARBA00000085"/>
    </source>
</evidence>
<sequence>MFPALRAPRPAVLCAAGLLDAPVPALDRLARLAARLLEAPVALVSLADGRDQVVLGAAGPVARPDGPRRAPLRGSICERVTAAGAPLVVTDAWNAARTGTWNGTRAGARAGGERPVGDPALSGLGVGACAAFPLRGPGGEVLGALCAVDTEPREWDRNGLESAEDVAAMAETEIASRLATGEALLSARRLRGVLDRVHDAFVSIDATGAVTEWNPAATRLFGWSREEAVGRPVSELIVPPRLRPAYHRGLRRILETGGPTLAGRRTETAAVDRDGREFPVELAVQADLGHGEPVFHAFLHDIGARRAVREQLERDRTFLAALLDGIEAGVAACDADGRIALFNRAMREIHHVTEQPLDARDWAGTYHLFAPDGHTLLRPEEVPLARAFAGEQVEGSQVVVAVPGFPPRRFLANGRPIDTPDGRRLGAVVVMHDITGRHRAEVMRAVQQDAAEALADAATAEEAAAGVVAAIAGRMGWACGEYWHADPGGNGVTRLVSWTAPGRDLSAFTGDERVTFGAGVGLPGLVQATGRDVWIRDLPSDPLGFVRREAAARAGLHTAAGLPVRGAQGLLGVLAFFAERVEEPGDDLGTLLDGVCAHLGRHLERRRAEELALALETSRRHIDQIVSQLSDFMWTYEITGGVFRRVHTSSDASGMFGAPLPEGTDLVALMFERIHPEDRAAAEAYMDELVAGRPAETEFRIVGLDGVTRWVWPRARPRREGGRLFVDGIATDVTEQHRLAEERERLLAREQAQVDRLRDLDRMKDELVAVVSHELRSPIGAIRGYVEMLLDDLDPAAGRRALIDVADRESGHLQRLTDDLLDLARFDAGRAVIDPRPVPLDRLVRTAVGDHRPEGERGRLTLTAEAAEPLTVHADPVRLRQVLDNLLSNAIRYTPEGGAVLVTAGREGDEAVVTVADTGIGIPAEQYPQLFTRFFRASTAREAGTKGTGLGLAITKAIVEAHGGVITAAPREGGGTVLTVRLPAAPPGQG</sequence>
<dbReference type="InterPro" id="IPR000700">
    <property type="entry name" value="PAS-assoc_C"/>
</dbReference>
<gene>
    <name evidence="18" type="ORF">ACFOWE_29305</name>
</gene>
<dbReference type="InterPro" id="IPR000014">
    <property type="entry name" value="PAS"/>
</dbReference>
<dbReference type="InterPro" id="IPR036890">
    <property type="entry name" value="HATPase_C_sf"/>
</dbReference>
<dbReference type="Gene3D" id="1.10.287.130">
    <property type="match status" value="1"/>
</dbReference>
<dbReference type="Pfam" id="PF08447">
    <property type="entry name" value="PAS_3"/>
    <property type="match status" value="1"/>
</dbReference>
<dbReference type="PROSITE" id="PS50113">
    <property type="entry name" value="PAC"/>
    <property type="match status" value="1"/>
</dbReference>
<dbReference type="InterPro" id="IPR004358">
    <property type="entry name" value="Sig_transdc_His_kin-like_C"/>
</dbReference>
<dbReference type="Pfam" id="PF02518">
    <property type="entry name" value="HATPase_c"/>
    <property type="match status" value="1"/>
</dbReference>
<dbReference type="RefSeq" id="WP_377293508.1">
    <property type="nucleotide sequence ID" value="NZ_JBHSBM010000043.1"/>
</dbReference>
<feature type="domain" description="Histidine kinase" evidence="15">
    <location>
        <begin position="770"/>
        <end position="986"/>
    </location>
</feature>
<dbReference type="NCBIfam" id="TIGR00229">
    <property type="entry name" value="sensory_box"/>
    <property type="match status" value="2"/>
</dbReference>
<keyword evidence="13" id="KW-0472">Membrane</keyword>
<dbReference type="InterPro" id="IPR036097">
    <property type="entry name" value="HisK_dim/P_sf"/>
</dbReference>
<dbReference type="InterPro" id="IPR003018">
    <property type="entry name" value="GAF"/>
</dbReference>
<evidence type="ECO:0000313" key="18">
    <source>
        <dbReference type="EMBL" id="MFC4062417.1"/>
    </source>
</evidence>
<evidence type="ECO:0000256" key="13">
    <source>
        <dbReference type="ARBA" id="ARBA00023136"/>
    </source>
</evidence>
<evidence type="ECO:0000256" key="8">
    <source>
        <dbReference type="ARBA" id="ARBA00022741"/>
    </source>
</evidence>
<dbReference type="CDD" id="cd00075">
    <property type="entry name" value="HATPase"/>
    <property type="match status" value="1"/>
</dbReference>
<dbReference type="Gene3D" id="3.30.565.10">
    <property type="entry name" value="Histidine kinase-like ATPase, C-terminal domain"/>
    <property type="match status" value="1"/>
</dbReference>
<evidence type="ECO:0000256" key="10">
    <source>
        <dbReference type="ARBA" id="ARBA00022840"/>
    </source>
</evidence>
<evidence type="ECO:0000256" key="9">
    <source>
        <dbReference type="ARBA" id="ARBA00022777"/>
    </source>
</evidence>
<dbReference type="InterPro" id="IPR003594">
    <property type="entry name" value="HATPase_dom"/>
</dbReference>
<dbReference type="InterPro" id="IPR013656">
    <property type="entry name" value="PAS_4"/>
</dbReference>
<evidence type="ECO:0000313" key="19">
    <source>
        <dbReference type="Proteomes" id="UP001595850"/>
    </source>
</evidence>
<dbReference type="SUPFAM" id="SSF55785">
    <property type="entry name" value="PYP-like sensor domain (PAS domain)"/>
    <property type="match status" value="3"/>
</dbReference>
<dbReference type="Pfam" id="PF00989">
    <property type="entry name" value="PAS"/>
    <property type="match status" value="1"/>
</dbReference>
<dbReference type="Gene3D" id="3.30.450.40">
    <property type="match status" value="2"/>
</dbReference>
<feature type="domain" description="PAC" evidence="17">
    <location>
        <begin position="695"/>
        <end position="745"/>
    </location>
</feature>
<reference evidence="19" key="1">
    <citation type="journal article" date="2019" name="Int. J. Syst. Evol. Microbiol.">
        <title>The Global Catalogue of Microorganisms (GCM) 10K type strain sequencing project: providing services to taxonomists for standard genome sequencing and annotation.</title>
        <authorList>
            <consortium name="The Broad Institute Genomics Platform"/>
            <consortium name="The Broad Institute Genome Sequencing Center for Infectious Disease"/>
            <person name="Wu L."/>
            <person name="Ma J."/>
        </authorList>
    </citation>
    <scope>NUCLEOTIDE SEQUENCE [LARGE SCALE GENOMIC DNA]</scope>
    <source>
        <strain evidence="19">TBRC 4489</strain>
    </source>
</reference>
<protein>
    <recommendedName>
        <fullName evidence="14">Sensor-like histidine kinase SenX3</fullName>
        <ecNumber evidence="4">2.7.13.3</ecNumber>
    </recommendedName>
</protein>
<keyword evidence="11" id="KW-1133">Transmembrane helix</keyword>
<keyword evidence="12" id="KW-0902">Two-component regulatory system</keyword>
<dbReference type="SMART" id="SM00086">
    <property type="entry name" value="PAC"/>
    <property type="match status" value="2"/>
</dbReference>
<evidence type="ECO:0000256" key="7">
    <source>
        <dbReference type="ARBA" id="ARBA00022692"/>
    </source>
</evidence>
<dbReference type="EC" id="2.7.13.3" evidence="4"/>
<keyword evidence="19" id="KW-1185">Reference proteome</keyword>
<dbReference type="SUPFAM" id="SSF55781">
    <property type="entry name" value="GAF domain-like"/>
    <property type="match status" value="2"/>
</dbReference>
<dbReference type="InterPro" id="IPR013655">
    <property type="entry name" value="PAS_fold_3"/>
</dbReference>